<dbReference type="AlphaFoldDB" id="A0A7W3R8X0"/>
<organism evidence="1 2">
    <name type="scientific">Thermomonospora cellulosilytica</name>
    <dbReference type="NCBI Taxonomy" id="1411118"/>
    <lineage>
        <taxon>Bacteria</taxon>
        <taxon>Bacillati</taxon>
        <taxon>Actinomycetota</taxon>
        <taxon>Actinomycetes</taxon>
        <taxon>Streptosporangiales</taxon>
        <taxon>Thermomonosporaceae</taxon>
        <taxon>Thermomonospora</taxon>
    </lineage>
</organism>
<dbReference type="EMBL" id="JACJII010000001">
    <property type="protein sequence ID" value="MBA9003750.1"/>
    <property type="molecule type" value="Genomic_DNA"/>
</dbReference>
<accession>A0A7W3R8X0</accession>
<dbReference type="RefSeq" id="WP_182705426.1">
    <property type="nucleotide sequence ID" value="NZ_JACJII010000001.1"/>
</dbReference>
<protein>
    <submittedName>
        <fullName evidence="1">Phage-related tail protein</fullName>
    </submittedName>
</protein>
<gene>
    <name evidence="1" type="ORF">HNR21_002632</name>
</gene>
<evidence type="ECO:0000313" key="2">
    <source>
        <dbReference type="Proteomes" id="UP000539313"/>
    </source>
</evidence>
<keyword evidence="2" id="KW-1185">Reference proteome</keyword>
<name>A0A7W3R8X0_9ACTN</name>
<sequence length="91" mass="9210">MTPDKPAPPQLPDLGQPLADALAEAGRTLGHALAGIRFTLTAQGALASVLTGDEAAARTALATLDDDQRRTVHLAASRLAILAALTAGMEG</sequence>
<proteinExistence type="predicted"/>
<reference evidence="1 2" key="1">
    <citation type="submission" date="2020-08" db="EMBL/GenBank/DDBJ databases">
        <title>Sequencing the genomes of 1000 actinobacteria strains.</title>
        <authorList>
            <person name="Klenk H.-P."/>
        </authorList>
    </citation>
    <scope>NUCLEOTIDE SEQUENCE [LARGE SCALE GENOMIC DNA]</scope>
    <source>
        <strain evidence="1 2">DSM 45823</strain>
    </source>
</reference>
<dbReference type="Proteomes" id="UP000539313">
    <property type="component" value="Unassembled WGS sequence"/>
</dbReference>
<evidence type="ECO:0000313" key="1">
    <source>
        <dbReference type="EMBL" id="MBA9003750.1"/>
    </source>
</evidence>
<comment type="caution">
    <text evidence="1">The sequence shown here is derived from an EMBL/GenBank/DDBJ whole genome shotgun (WGS) entry which is preliminary data.</text>
</comment>